<accession>A0A1M7AZT6</accession>
<sequence length="83" mass="9406">MKPITSGQINQLNYTGHTKLPVKNWFYSTETTSTGTRSILCMLPTTLLCKHLEGGDFSISQRFNHLLIRQDILTMPPGALWKI</sequence>
<organism evidence="2 3">
    <name type="scientific">Halomonas cupida</name>
    <dbReference type="NCBI Taxonomy" id="44933"/>
    <lineage>
        <taxon>Bacteria</taxon>
        <taxon>Pseudomonadati</taxon>
        <taxon>Pseudomonadota</taxon>
        <taxon>Gammaproteobacteria</taxon>
        <taxon>Oceanospirillales</taxon>
        <taxon>Halomonadaceae</taxon>
        <taxon>Halomonas</taxon>
    </lineage>
</organism>
<dbReference type="Proteomes" id="UP000321726">
    <property type="component" value="Unassembled WGS sequence"/>
</dbReference>
<reference evidence="1 4" key="2">
    <citation type="submission" date="2019-07" db="EMBL/GenBank/DDBJ databases">
        <title>Whole genome shotgun sequence of Halomonas cupida NBRC 102219.</title>
        <authorList>
            <person name="Hosoyama A."/>
            <person name="Uohara A."/>
            <person name="Ohji S."/>
            <person name="Ichikawa N."/>
        </authorList>
    </citation>
    <scope>NUCLEOTIDE SEQUENCE [LARGE SCALE GENOMIC DNA]</scope>
    <source>
        <strain evidence="1 4">NBRC 102219</strain>
    </source>
</reference>
<dbReference type="RefSeq" id="WP_073433592.1">
    <property type="nucleotide sequence ID" value="NZ_BJXU01000004.1"/>
</dbReference>
<keyword evidence="4" id="KW-1185">Reference proteome</keyword>
<dbReference type="AlphaFoldDB" id="A0A1M7AZT6"/>
<name>A0A1M7AZT6_9GAMM</name>
<evidence type="ECO:0000313" key="1">
    <source>
        <dbReference type="EMBL" id="GEN22196.1"/>
    </source>
</evidence>
<evidence type="ECO:0000313" key="2">
    <source>
        <dbReference type="EMBL" id="SHL48245.1"/>
    </source>
</evidence>
<protein>
    <submittedName>
        <fullName evidence="2">Uncharacterized protein</fullName>
    </submittedName>
</protein>
<dbReference type="EMBL" id="BJXU01000004">
    <property type="protein sequence ID" value="GEN22196.1"/>
    <property type="molecule type" value="Genomic_DNA"/>
</dbReference>
<evidence type="ECO:0000313" key="4">
    <source>
        <dbReference type="Proteomes" id="UP000321726"/>
    </source>
</evidence>
<reference evidence="2 3" key="1">
    <citation type="submission" date="2016-11" db="EMBL/GenBank/DDBJ databases">
        <authorList>
            <person name="Jaros S."/>
            <person name="Januszkiewicz K."/>
            <person name="Wedrychowicz H."/>
        </authorList>
    </citation>
    <scope>NUCLEOTIDE SEQUENCE [LARGE SCALE GENOMIC DNA]</scope>
    <source>
        <strain evidence="2 3">DSM 4740</strain>
    </source>
</reference>
<dbReference type="EMBL" id="FRCA01000001">
    <property type="protein sequence ID" value="SHL48245.1"/>
    <property type="molecule type" value="Genomic_DNA"/>
</dbReference>
<dbReference type="Proteomes" id="UP000184123">
    <property type="component" value="Unassembled WGS sequence"/>
</dbReference>
<proteinExistence type="predicted"/>
<evidence type="ECO:0000313" key="3">
    <source>
        <dbReference type="Proteomes" id="UP000184123"/>
    </source>
</evidence>
<gene>
    <name evidence="1" type="ORF">HCU01_01450</name>
    <name evidence="2" type="ORF">SAMN05660971_00705</name>
</gene>